<dbReference type="Proteomes" id="UP001234178">
    <property type="component" value="Unassembled WGS sequence"/>
</dbReference>
<sequence>MQSEGREDFLTLAILYWNWNKIQNMQFLLRNKLERSYNLENGDLPLIHKELERKAIEIIDQRKTKTTPVDKLRRMLEGFYVQLKTVGIKISKEAENSKARTKFRQILIETKKKVLQTIDLLNSKDEDLRISYEDSNKVSYADKYHVVDCWMLLQRVKEEVELTKIEMINCIRFLTDKRSSLKQLTHSEEADETFCKGKAVMAHSEIERLNLQLQLSLKIFNLITTIF</sequence>
<evidence type="ECO:0000313" key="1">
    <source>
        <dbReference type="EMBL" id="KAK4030552.1"/>
    </source>
</evidence>
<protein>
    <submittedName>
        <fullName evidence="1">Uncharacterized protein</fullName>
    </submittedName>
</protein>
<comment type="caution">
    <text evidence="1">The sequence shown here is derived from an EMBL/GenBank/DDBJ whole genome shotgun (WGS) entry which is preliminary data.</text>
</comment>
<dbReference type="PANTHER" id="PTHR33104">
    <property type="entry name" value="SI:DKEY-29D5.2"/>
    <property type="match status" value="1"/>
</dbReference>
<organism evidence="1 2">
    <name type="scientific">Daphnia magna</name>
    <dbReference type="NCBI Taxonomy" id="35525"/>
    <lineage>
        <taxon>Eukaryota</taxon>
        <taxon>Metazoa</taxon>
        <taxon>Ecdysozoa</taxon>
        <taxon>Arthropoda</taxon>
        <taxon>Crustacea</taxon>
        <taxon>Branchiopoda</taxon>
        <taxon>Diplostraca</taxon>
        <taxon>Cladocera</taxon>
        <taxon>Anomopoda</taxon>
        <taxon>Daphniidae</taxon>
        <taxon>Daphnia</taxon>
    </lineage>
</organism>
<name>A0ABR0AZI9_9CRUS</name>
<proteinExistence type="predicted"/>
<reference evidence="1 2" key="1">
    <citation type="journal article" date="2023" name="Nucleic Acids Res.">
        <title>The hologenome of Daphnia magna reveals possible DNA methylation and microbiome-mediated evolution of the host genome.</title>
        <authorList>
            <person name="Chaturvedi A."/>
            <person name="Li X."/>
            <person name="Dhandapani V."/>
            <person name="Marshall H."/>
            <person name="Kissane S."/>
            <person name="Cuenca-Cambronero M."/>
            <person name="Asole G."/>
            <person name="Calvet F."/>
            <person name="Ruiz-Romero M."/>
            <person name="Marangio P."/>
            <person name="Guigo R."/>
            <person name="Rago D."/>
            <person name="Mirbahai L."/>
            <person name="Eastwood N."/>
            <person name="Colbourne J.K."/>
            <person name="Zhou J."/>
            <person name="Mallon E."/>
            <person name="Orsini L."/>
        </authorList>
    </citation>
    <scope>NUCLEOTIDE SEQUENCE [LARGE SCALE GENOMIC DNA]</scope>
    <source>
        <strain evidence="1">LRV0_1</strain>
    </source>
</reference>
<dbReference type="PANTHER" id="PTHR33104:SF2">
    <property type="entry name" value="CXC3 LIKE CYSTEINE CLUSTER DOMAIN-CONTAINING PROTEIN"/>
    <property type="match status" value="1"/>
</dbReference>
<accession>A0ABR0AZI9</accession>
<gene>
    <name evidence="1" type="ORF">OUZ56_023795</name>
</gene>
<dbReference type="EMBL" id="JAOYFB010000039">
    <property type="protein sequence ID" value="KAK4030552.1"/>
    <property type="molecule type" value="Genomic_DNA"/>
</dbReference>
<evidence type="ECO:0000313" key="2">
    <source>
        <dbReference type="Proteomes" id="UP001234178"/>
    </source>
</evidence>
<keyword evidence="2" id="KW-1185">Reference proteome</keyword>